<evidence type="ECO:0000313" key="1">
    <source>
        <dbReference type="EMBL" id="MBE9607849.1"/>
    </source>
</evidence>
<accession>A0A8J7K9B8</accession>
<dbReference type="EMBL" id="JADFUA010000001">
    <property type="protein sequence ID" value="MBE9607849.1"/>
    <property type="molecule type" value="Genomic_DNA"/>
</dbReference>
<sequence>MELVDEDGPDIPRQRQKLRRELLLLTMPTPRHFISLDDYDINAVSEGLFSLDHGGLRFDCLLHRHDSAGSPLFVILSGLRNPDKHPVPKFDRLSFAPLFPGHVLYVSDPVHHHPQAKLLRTGWYLGDERQPGIPALAELVQYIRIELGAARYPLVCYGSSAGGFAAACLASELAEAVAVAINPQTRLWHFGGLFTAWLRTCYPSLNPQTIVKQGHHLFDLHSRLQKPGVRLLYVQNQLDKLHFQRYYQPFCQEFGFNALSDGLNRQGNLATYLYQDPAGHGGEPRSLAPELIAIALQMAEGSKTIAA</sequence>
<name>A0A8J7K9B8_9NEIS</name>
<dbReference type="InterPro" id="IPR029058">
    <property type="entry name" value="AB_hydrolase_fold"/>
</dbReference>
<dbReference type="SUPFAM" id="SSF53474">
    <property type="entry name" value="alpha/beta-Hydrolases"/>
    <property type="match status" value="1"/>
</dbReference>
<evidence type="ECO:0000313" key="2">
    <source>
        <dbReference type="Proteomes" id="UP000604481"/>
    </source>
</evidence>
<protein>
    <submittedName>
        <fullName evidence="1">Uncharacterized protein</fullName>
    </submittedName>
</protein>
<reference evidence="1 2" key="1">
    <citation type="submission" date="2020-10" db="EMBL/GenBank/DDBJ databases">
        <title>The genome sequence of Chitinilyticum litopenaei 4Y14.</title>
        <authorList>
            <person name="Liu Y."/>
        </authorList>
    </citation>
    <scope>NUCLEOTIDE SEQUENCE [LARGE SCALE GENOMIC DNA]</scope>
    <source>
        <strain evidence="1 2">4Y14</strain>
    </source>
</reference>
<dbReference type="Gene3D" id="3.40.50.1820">
    <property type="entry name" value="alpha/beta hydrolase"/>
    <property type="match status" value="1"/>
</dbReference>
<gene>
    <name evidence="1" type="ORF">INR99_00650</name>
</gene>
<dbReference type="Proteomes" id="UP000604481">
    <property type="component" value="Unassembled WGS sequence"/>
</dbReference>
<organism evidence="1 2">
    <name type="scientific">Chitinilyticum piscinae</name>
    <dbReference type="NCBI Taxonomy" id="2866724"/>
    <lineage>
        <taxon>Bacteria</taxon>
        <taxon>Pseudomonadati</taxon>
        <taxon>Pseudomonadota</taxon>
        <taxon>Betaproteobacteria</taxon>
        <taxon>Neisseriales</taxon>
        <taxon>Chitinibacteraceae</taxon>
        <taxon>Chitinilyticum</taxon>
    </lineage>
</organism>
<keyword evidence="2" id="KW-1185">Reference proteome</keyword>
<proteinExistence type="predicted"/>
<dbReference type="AlphaFoldDB" id="A0A8J7K9B8"/>
<comment type="caution">
    <text evidence="1">The sequence shown here is derived from an EMBL/GenBank/DDBJ whole genome shotgun (WGS) entry which is preliminary data.</text>
</comment>